<sequence length="100" mass="11148">MDRPSNVTSGKTITKQIDILSQGILHMGSIILSALKRNTTQNMMDAYAKSASLSYKKDTTLTNTSTKILHSLVLSHYFFQEHHKVKAISFGIEALHSQNL</sequence>
<proteinExistence type="predicted"/>
<dbReference type="EMBL" id="HBUF01289967">
    <property type="protein sequence ID" value="CAG6689021.1"/>
    <property type="molecule type" value="Transcribed_RNA"/>
</dbReference>
<organism evidence="1">
    <name type="scientific">Cacopsylla melanoneura</name>
    <dbReference type="NCBI Taxonomy" id="428564"/>
    <lineage>
        <taxon>Eukaryota</taxon>
        <taxon>Metazoa</taxon>
        <taxon>Ecdysozoa</taxon>
        <taxon>Arthropoda</taxon>
        <taxon>Hexapoda</taxon>
        <taxon>Insecta</taxon>
        <taxon>Pterygota</taxon>
        <taxon>Neoptera</taxon>
        <taxon>Paraneoptera</taxon>
        <taxon>Hemiptera</taxon>
        <taxon>Sternorrhyncha</taxon>
        <taxon>Psylloidea</taxon>
        <taxon>Psyllidae</taxon>
        <taxon>Psyllinae</taxon>
        <taxon>Cacopsylla</taxon>
    </lineage>
</organism>
<protein>
    <submittedName>
        <fullName evidence="1">Uncharacterized protein</fullName>
    </submittedName>
</protein>
<accession>A0A8D8TPC9</accession>
<dbReference type="AlphaFoldDB" id="A0A8D8TPC9"/>
<evidence type="ECO:0000313" key="1">
    <source>
        <dbReference type="EMBL" id="CAG6689021.1"/>
    </source>
</evidence>
<reference evidence="1" key="1">
    <citation type="submission" date="2021-05" db="EMBL/GenBank/DDBJ databases">
        <authorList>
            <person name="Alioto T."/>
            <person name="Alioto T."/>
            <person name="Gomez Garrido J."/>
        </authorList>
    </citation>
    <scope>NUCLEOTIDE SEQUENCE</scope>
</reference>
<name>A0A8D8TPC9_9HEMI</name>